<feature type="domain" description="SLH" evidence="3">
    <location>
        <begin position="821"/>
        <end position="884"/>
    </location>
</feature>
<dbReference type="EMBL" id="MCHY01000009">
    <property type="protein sequence ID" value="RKD23060.1"/>
    <property type="molecule type" value="Genomic_DNA"/>
</dbReference>
<sequence length="940" mass="101316">MVLAMLLSLALPSVAANAQSAGTLPIQLVSEQQIGEGVVLQTYNKQIAGKKSWVYVTKVDLNNSYAQVKPIYGKNGTFAAKQSVEALARETGAIAAVNADFFNMQKRTPFGMAVDQGEIVSSMARVPAWSSLGIFQDRTAVIDHFTYKGTVTTPSGETFPIQGVNKEEYMATGIQSHKDQINLYTPRFGSTSFGSRPGLTDYTEVVVENGIIKDIRVNHPQGAPIPANGFVLWGNGSGANFLGKFKVGEAVQISSAHAAVSSGRQDVLAAMGGHLLLVDNGKVLNPYDRTITGKVSRSAVGVSQDGKTLYLAAVEGPSNSRGMELGELAQTMHEIGAYRAANLDGGGSTTMVARKLAETNLTVLNVPQYRTQRQIPTAIGVFNTAPKGGAIKGFKIEGPAQVVKGTEVAFQVAGGWDQHFHPYAINQAQVTWTGPNAFNGNKMLALTTGTHDVTATYQGLQQTRKLEVVGASAVSKLIVEPSIIAVNKGQSTNFKVKVQMKDGKTLDVSPLAVTTSVSPELGTVEGFTFTAGQADNKGTINVNFDGIQLNVPVSVGTSRQPFENFENFQQKLSFLALPQQLAGQGSFRLTQPGEPVYSGQKGLKLQYNFANVAASENRFAYGLIGEAPLTLPGTPLGVGLWVHGDGSNHWLRSEIIDANGKTHYMTYTREIDFNGWNYVVGNMPAEVVYPVKMKSIYVVSVPEGAQSRPNQGALYFDEMTLYQPYDPAKPSQPIPSPTEKPAAPEPVPAPSTPQPPQPNVADNPFKDVKKGAWYETPVVALYKDGIISGMSKDTFAPENPLTRAQFMTLLDKWLEWELEGDEELDFNDQIPDYAAPAVKAAVAKGIAQGFPGKLFKPNEPLTRAQMAVMLYNALLDRGDEFEKKPSPTFTDQTDIPDWAQEAVKVMAGQGYIKGMENAFEPQGQATRAQAAALIHQIKQQ</sequence>
<feature type="signal peptide" evidence="2">
    <location>
        <begin position="1"/>
        <end position="18"/>
    </location>
</feature>
<organism evidence="4 5">
    <name type="scientific">Ammoniphilus oxalaticus</name>
    <dbReference type="NCBI Taxonomy" id="66863"/>
    <lineage>
        <taxon>Bacteria</taxon>
        <taxon>Bacillati</taxon>
        <taxon>Bacillota</taxon>
        <taxon>Bacilli</taxon>
        <taxon>Bacillales</taxon>
        <taxon>Paenibacillaceae</taxon>
        <taxon>Aneurinibacillus group</taxon>
        <taxon>Ammoniphilus</taxon>
    </lineage>
</organism>
<dbReference type="InterPro" id="IPR001119">
    <property type="entry name" value="SLH_dom"/>
</dbReference>
<feature type="domain" description="SLH" evidence="3">
    <location>
        <begin position="886"/>
        <end position="940"/>
    </location>
</feature>
<dbReference type="InterPro" id="IPR018711">
    <property type="entry name" value="NAGPA"/>
</dbReference>
<evidence type="ECO:0000256" key="2">
    <source>
        <dbReference type="SAM" id="SignalP"/>
    </source>
</evidence>
<reference evidence="4 5" key="1">
    <citation type="submission" date="2016-08" db="EMBL/GenBank/DDBJ databases">
        <title>Novel Firmicute Genomes.</title>
        <authorList>
            <person name="Poppleton D.I."/>
            <person name="Gribaldo S."/>
        </authorList>
    </citation>
    <scope>NUCLEOTIDE SEQUENCE [LARGE SCALE GENOMIC DNA]</scope>
    <source>
        <strain evidence="4 5">RAOx-1</strain>
    </source>
</reference>
<feature type="domain" description="SLH" evidence="3">
    <location>
        <begin position="761"/>
        <end position="820"/>
    </location>
</feature>
<gene>
    <name evidence="4" type="ORF">BEP19_12605</name>
</gene>
<evidence type="ECO:0000259" key="3">
    <source>
        <dbReference type="PROSITE" id="PS51272"/>
    </source>
</evidence>
<accession>A0A419SH02</accession>
<proteinExistence type="predicted"/>
<evidence type="ECO:0000313" key="5">
    <source>
        <dbReference type="Proteomes" id="UP000284219"/>
    </source>
</evidence>
<feature type="compositionally biased region" description="Pro residues" evidence="1">
    <location>
        <begin position="730"/>
        <end position="758"/>
    </location>
</feature>
<dbReference type="RefSeq" id="WP_120190550.1">
    <property type="nucleotide sequence ID" value="NZ_MCHY01000009.1"/>
</dbReference>
<dbReference type="PANTHER" id="PTHR40446:SF2">
    <property type="entry name" value="N-ACETYLGLUCOSAMINE-1-PHOSPHODIESTER ALPHA-N-ACETYLGLUCOSAMINIDASE"/>
    <property type="match status" value="1"/>
</dbReference>
<evidence type="ECO:0000313" key="4">
    <source>
        <dbReference type="EMBL" id="RKD23060.1"/>
    </source>
</evidence>
<feature type="chain" id="PRO_5039510449" description="SLH domain-containing protein" evidence="2">
    <location>
        <begin position="19"/>
        <end position="940"/>
    </location>
</feature>
<feature type="region of interest" description="Disordered" evidence="1">
    <location>
        <begin position="726"/>
        <end position="765"/>
    </location>
</feature>
<protein>
    <recommendedName>
        <fullName evidence="3">SLH domain-containing protein</fullName>
    </recommendedName>
</protein>
<comment type="caution">
    <text evidence="4">The sequence shown here is derived from an EMBL/GenBank/DDBJ whole genome shotgun (WGS) entry which is preliminary data.</text>
</comment>
<dbReference type="Proteomes" id="UP000284219">
    <property type="component" value="Unassembled WGS sequence"/>
</dbReference>
<dbReference type="OrthoDB" id="9809781at2"/>
<dbReference type="Pfam" id="PF09992">
    <property type="entry name" value="NAGPA"/>
    <property type="match status" value="1"/>
</dbReference>
<keyword evidence="2" id="KW-0732">Signal</keyword>
<dbReference type="PROSITE" id="PS51272">
    <property type="entry name" value="SLH"/>
    <property type="match status" value="3"/>
</dbReference>
<evidence type="ECO:0000256" key="1">
    <source>
        <dbReference type="SAM" id="MobiDB-lite"/>
    </source>
</evidence>
<dbReference type="Gene3D" id="2.60.40.1080">
    <property type="match status" value="1"/>
</dbReference>
<dbReference type="AlphaFoldDB" id="A0A419SH02"/>
<dbReference type="PANTHER" id="PTHR40446">
    <property type="entry name" value="N-ACETYLGLUCOSAMINE-1-PHOSPHODIESTER ALPHA-N-ACETYLGLUCOSAMINIDASE"/>
    <property type="match status" value="1"/>
</dbReference>
<name>A0A419SH02_9BACL</name>
<keyword evidence="5" id="KW-1185">Reference proteome</keyword>
<dbReference type="Pfam" id="PF00395">
    <property type="entry name" value="SLH"/>
    <property type="match status" value="3"/>
</dbReference>